<dbReference type="EMBL" id="JAIWYP010000004">
    <property type="protein sequence ID" value="KAH3838684.1"/>
    <property type="molecule type" value="Genomic_DNA"/>
</dbReference>
<protein>
    <submittedName>
        <fullName evidence="1">Uncharacterized protein</fullName>
    </submittedName>
</protein>
<comment type="caution">
    <text evidence="1">The sequence shown here is derived from an EMBL/GenBank/DDBJ whole genome shotgun (WGS) entry which is preliminary data.</text>
</comment>
<keyword evidence="2" id="KW-1185">Reference proteome</keyword>
<dbReference type="Proteomes" id="UP000828390">
    <property type="component" value="Unassembled WGS sequence"/>
</dbReference>
<dbReference type="AlphaFoldDB" id="A0A9D4KFV4"/>
<name>A0A9D4KFV4_DREPO</name>
<sequence>MLEKASNRLQCILSSRAHVNSLPHTTKDPEAVHGVQYSQICARKENGSVSSGKWQCVEDIDKQFEN</sequence>
<reference evidence="1" key="1">
    <citation type="journal article" date="2019" name="bioRxiv">
        <title>The Genome of the Zebra Mussel, Dreissena polymorpha: A Resource for Invasive Species Research.</title>
        <authorList>
            <person name="McCartney M.A."/>
            <person name="Auch B."/>
            <person name="Kono T."/>
            <person name="Mallez S."/>
            <person name="Zhang Y."/>
            <person name="Obille A."/>
            <person name="Becker A."/>
            <person name="Abrahante J.E."/>
            <person name="Garbe J."/>
            <person name="Badalamenti J.P."/>
            <person name="Herman A."/>
            <person name="Mangelson H."/>
            <person name="Liachko I."/>
            <person name="Sullivan S."/>
            <person name="Sone E.D."/>
            <person name="Koren S."/>
            <person name="Silverstein K.A.T."/>
            <person name="Beckman K.B."/>
            <person name="Gohl D.M."/>
        </authorList>
    </citation>
    <scope>NUCLEOTIDE SEQUENCE</scope>
    <source>
        <strain evidence="1">Duluth1</strain>
        <tissue evidence="1">Whole animal</tissue>
    </source>
</reference>
<reference evidence="1" key="2">
    <citation type="submission" date="2020-11" db="EMBL/GenBank/DDBJ databases">
        <authorList>
            <person name="McCartney M.A."/>
            <person name="Auch B."/>
            <person name="Kono T."/>
            <person name="Mallez S."/>
            <person name="Becker A."/>
            <person name="Gohl D.M."/>
            <person name="Silverstein K.A.T."/>
            <person name="Koren S."/>
            <person name="Bechman K.B."/>
            <person name="Herman A."/>
            <person name="Abrahante J.E."/>
            <person name="Garbe J."/>
        </authorList>
    </citation>
    <scope>NUCLEOTIDE SEQUENCE</scope>
    <source>
        <strain evidence="1">Duluth1</strain>
        <tissue evidence="1">Whole animal</tissue>
    </source>
</reference>
<accession>A0A9D4KFV4</accession>
<gene>
    <name evidence="1" type="ORF">DPMN_112095</name>
</gene>
<evidence type="ECO:0000313" key="2">
    <source>
        <dbReference type="Proteomes" id="UP000828390"/>
    </source>
</evidence>
<proteinExistence type="predicted"/>
<evidence type="ECO:0000313" key="1">
    <source>
        <dbReference type="EMBL" id="KAH3838684.1"/>
    </source>
</evidence>
<organism evidence="1 2">
    <name type="scientific">Dreissena polymorpha</name>
    <name type="common">Zebra mussel</name>
    <name type="synonym">Mytilus polymorpha</name>
    <dbReference type="NCBI Taxonomy" id="45954"/>
    <lineage>
        <taxon>Eukaryota</taxon>
        <taxon>Metazoa</taxon>
        <taxon>Spiralia</taxon>
        <taxon>Lophotrochozoa</taxon>
        <taxon>Mollusca</taxon>
        <taxon>Bivalvia</taxon>
        <taxon>Autobranchia</taxon>
        <taxon>Heteroconchia</taxon>
        <taxon>Euheterodonta</taxon>
        <taxon>Imparidentia</taxon>
        <taxon>Neoheterodontei</taxon>
        <taxon>Myida</taxon>
        <taxon>Dreissenoidea</taxon>
        <taxon>Dreissenidae</taxon>
        <taxon>Dreissena</taxon>
    </lineage>
</organism>